<dbReference type="Gene3D" id="4.10.40.20">
    <property type="match status" value="1"/>
</dbReference>
<keyword evidence="2" id="KW-0964">Secreted</keyword>
<dbReference type="SMART" id="SM00121">
    <property type="entry name" value="IB"/>
    <property type="match status" value="1"/>
</dbReference>
<evidence type="ECO:0000256" key="4">
    <source>
        <dbReference type="ARBA" id="ARBA00023157"/>
    </source>
</evidence>
<dbReference type="PANTHER" id="PTHR14186">
    <property type="entry name" value="INSULIN-LIKE GROWTH FACTOR BINDING PROTEIN-RELATED"/>
    <property type="match status" value="1"/>
</dbReference>
<evidence type="ECO:0000256" key="1">
    <source>
        <dbReference type="ARBA" id="ARBA00004613"/>
    </source>
</evidence>
<comment type="subcellular location">
    <subcellularLocation>
        <location evidence="1">Secreted</location>
    </subcellularLocation>
</comment>
<dbReference type="PROSITE" id="PS51323">
    <property type="entry name" value="IGFBP_N_2"/>
    <property type="match status" value="1"/>
</dbReference>
<dbReference type="InterPro" id="IPR000867">
    <property type="entry name" value="IGFBP-like"/>
</dbReference>
<sequence>MRTLFAICIAVAFVIGSEAMRCPECEPKKCPDIDLSSCERGTIADACFCCTVCKRTLGEECGGPWSVHGECEIPYFCAKPYPPIIADIDINDYEFLVKGVCKPLV</sequence>
<dbReference type="SUPFAM" id="SSF57184">
    <property type="entry name" value="Growth factor receptor domain"/>
    <property type="match status" value="1"/>
</dbReference>
<keyword evidence="4" id="KW-1015">Disulfide bond</keyword>
<dbReference type="AlphaFoldDB" id="A0A4Q8K394"/>
<dbReference type="GO" id="GO:0005520">
    <property type="term" value="F:insulin-like growth factor binding"/>
    <property type="evidence" value="ECO:0007669"/>
    <property type="project" value="InterPro"/>
</dbReference>
<dbReference type="GO" id="GO:0001558">
    <property type="term" value="P:regulation of cell growth"/>
    <property type="evidence" value="ECO:0007669"/>
    <property type="project" value="InterPro"/>
</dbReference>
<evidence type="ECO:0000313" key="7">
    <source>
        <dbReference type="EMBL" id="SNX33310.1"/>
    </source>
</evidence>
<dbReference type="GO" id="GO:0009966">
    <property type="term" value="P:regulation of signal transduction"/>
    <property type="evidence" value="ECO:0007669"/>
    <property type="project" value="TreeGrafter"/>
</dbReference>
<dbReference type="InterPro" id="IPR009030">
    <property type="entry name" value="Growth_fac_rcpt_cys_sf"/>
</dbReference>
<evidence type="ECO:0000256" key="5">
    <source>
        <dbReference type="SAM" id="SignalP"/>
    </source>
</evidence>
<keyword evidence="3 5" id="KW-0732">Signal</keyword>
<reference evidence="7" key="2">
    <citation type="submission" date="2019-05" db="EMBL/GenBank/DDBJ databases">
        <title>Unravelling the molecular evolution of spider venoms.</title>
        <authorList>
            <person name="Pineda S."/>
        </authorList>
    </citation>
    <scope>NUCLEOTIDE SEQUENCE</scope>
</reference>
<protein>
    <submittedName>
        <fullName evidence="7">U81-Liphistoxin-Lsp1a_1</fullName>
    </submittedName>
</protein>
<dbReference type="EMBL" id="HAHL01000288">
    <property type="protein sequence ID" value="SNX35296.1"/>
    <property type="molecule type" value="Transcribed_RNA"/>
</dbReference>
<feature type="signal peptide" evidence="5">
    <location>
        <begin position="1"/>
        <end position="19"/>
    </location>
</feature>
<evidence type="ECO:0000259" key="6">
    <source>
        <dbReference type="PROSITE" id="PS51323"/>
    </source>
</evidence>
<dbReference type="GO" id="GO:0005576">
    <property type="term" value="C:extracellular region"/>
    <property type="evidence" value="ECO:0007669"/>
    <property type="project" value="UniProtKB-SubCell"/>
</dbReference>
<evidence type="ECO:0000256" key="3">
    <source>
        <dbReference type="ARBA" id="ARBA00022729"/>
    </source>
</evidence>
<feature type="domain" description="IGFBP N-terminal" evidence="6">
    <location>
        <begin position="18"/>
        <end position="104"/>
    </location>
</feature>
<evidence type="ECO:0000256" key="2">
    <source>
        <dbReference type="ARBA" id="ARBA00022525"/>
    </source>
</evidence>
<dbReference type="Pfam" id="PF00219">
    <property type="entry name" value="IGFBP"/>
    <property type="match status" value="1"/>
</dbReference>
<feature type="chain" id="PRO_5033444246" evidence="5">
    <location>
        <begin position="20"/>
        <end position="105"/>
    </location>
</feature>
<dbReference type="InterPro" id="IPR011390">
    <property type="entry name" value="IGFBP_rP_mac25"/>
</dbReference>
<accession>A0A4Q8K394</accession>
<organism evidence="7">
    <name type="scientific">Liphistius sp. SGP-2016</name>
    <dbReference type="NCBI Taxonomy" id="1905180"/>
    <lineage>
        <taxon>Eukaryota</taxon>
        <taxon>Metazoa</taxon>
        <taxon>Ecdysozoa</taxon>
        <taxon>Arthropoda</taxon>
        <taxon>Chelicerata</taxon>
        <taxon>Arachnida</taxon>
        <taxon>Araneae</taxon>
        <taxon>Mesothelae</taxon>
        <taxon>Liphistiidae</taxon>
        <taxon>Liphistius</taxon>
    </lineage>
</organism>
<reference evidence="7" key="1">
    <citation type="submission" date="2017-05" db="EMBL/GenBank/DDBJ databases">
        <authorList>
            <person name="QRISCLOUD D."/>
        </authorList>
    </citation>
    <scope>NUCLEOTIDE SEQUENCE</scope>
</reference>
<proteinExistence type="predicted"/>
<name>A0A4Q8K394_9ARAC</name>
<dbReference type="EMBL" id="HAHL01000070">
    <property type="protein sequence ID" value="SNX33310.1"/>
    <property type="molecule type" value="Transcribed_RNA"/>
</dbReference>
<dbReference type="PANTHER" id="PTHR14186:SF20">
    <property type="entry name" value="CYSTEINE-RICH MOTOR NEURON 1 PROTEIN-LIKE"/>
    <property type="match status" value="1"/>
</dbReference>